<accession>A0A4Z2F5K2</accession>
<dbReference type="Proteomes" id="UP000314294">
    <property type="component" value="Unassembled WGS sequence"/>
</dbReference>
<name>A0A4Z2F5K2_9TELE</name>
<organism evidence="1 2">
    <name type="scientific">Liparis tanakae</name>
    <name type="common">Tanaka's snailfish</name>
    <dbReference type="NCBI Taxonomy" id="230148"/>
    <lineage>
        <taxon>Eukaryota</taxon>
        <taxon>Metazoa</taxon>
        <taxon>Chordata</taxon>
        <taxon>Craniata</taxon>
        <taxon>Vertebrata</taxon>
        <taxon>Euteleostomi</taxon>
        <taxon>Actinopterygii</taxon>
        <taxon>Neopterygii</taxon>
        <taxon>Teleostei</taxon>
        <taxon>Neoteleostei</taxon>
        <taxon>Acanthomorphata</taxon>
        <taxon>Eupercaria</taxon>
        <taxon>Perciformes</taxon>
        <taxon>Cottioidei</taxon>
        <taxon>Cottales</taxon>
        <taxon>Liparidae</taxon>
        <taxon>Liparis</taxon>
    </lineage>
</organism>
<proteinExistence type="predicted"/>
<dbReference type="EMBL" id="SRLO01001629">
    <property type="protein sequence ID" value="TNN36348.1"/>
    <property type="molecule type" value="Genomic_DNA"/>
</dbReference>
<gene>
    <name evidence="1" type="ORF">EYF80_053479</name>
</gene>
<sequence>MAVQSAARKQTHLLSPAPCWTCGVTSTSARCCRYRIAFRVLRRLAGSSLAPSSGGAWHRRPVVTLNQRSVCPRSMDDGVCVLVLLMTECVSSFY</sequence>
<dbReference type="AlphaFoldDB" id="A0A4Z2F5K2"/>
<keyword evidence="2" id="KW-1185">Reference proteome</keyword>
<protein>
    <submittedName>
        <fullName evidence="1">Uncharacterized protein</fullName>
    </submittedName>
</protein>
<comment type="caution">
    <text evidence="1">The sequence shown here is derived from an EMBL/GenBank/DDBJ whole genome shotgun (WGS) entry which is preliminary data.</text>
</comment>
<evidence type="ECO:0000313" key="2">
    <source>
        <dbReference type="Proteomes" id="UP000314294"/>
    </source>
</evidence>
<reference evidence="1 2" key="1">
    <citation type="submission" date="2019-03" db="EMBL/GenBank/DDBJ databases">
        <title>First draft genome of Liparis tanakae, snailfish: a comprehensive survey of snailfish specific genes.</title>
        <authorList>
            <person name="Kim W."/>
            <person name="Song I."/>
            <person name="Jeong J.-H."/>
            <person name="Kim D."/>
            <person name="Kim S."/>
            <person name="Ryu S."/>
            <person name="Song J.Y."/>
            <person name="Lee S.K."/>
        </authorList>
    </citation>
    <scope>NUCLEOTIDE SEQUENCE [LARGE SCALE GENOMIC DNA]</scope>
    <source>
        <tissue evidence="1">Muscle</tissue>
    </source>
</reference>
<evidence type="ECO:0000313" key="1">
    <source>
        <dbReference type="EMBL" id="TNN36348.1"/>
    </source>
</evidence>